<dbReference type="Pfam" id="PF01042">
    <property type="entry name" value="Ribonuc_L-PSP"/>
    <property type="match status" value="1"/>
</dbReference>
<dbReference type="PANTHER" id="PTHR43857">
    <property type="entry name" value="BLR7761 PROTEIN"/>
    <property type="match status" value="1"/>
</dbReference>
<dbReference type="EMBL" id="JADBDY010000001">
    <property type="protein sequence ID" value="MBE1458362.1"/>
    <property type="molecule type" value="Genomic_DNA"/>
</dbReference>
<dbReference type="RefSeq" id="WP_191269867.1">
    <property type="nucleotide sequence ID" value="NZ_BMXJ01000003.1"/>
</dbReference>
<protein>
    <submittedName>
        <fullName evidence="1">Enamine deaminase RidA (YjgF/YER057c/UK114 family)</fullName>
    </submittedName>
</protein>
<dbReference type="SUPFAM" id="SSF55298">
    <property type="entry name" value="YjgF-like"/>
    <property type="match status" value="1"/>
</dbReference>
<dbReference type="InterPro" id="IPR006175">
    <property type="entry name" value="YjgF/YER057c/UK114"/>
</dbReference>
<name>A0ABR9HH51_9ACTN</name>
<reference evidence="1 2" key="1">
    <citation type="submission" date="2020-10" db="EMBL/GenBank/DDBJ databases">
        <title>Sequencing the genomes of 1000 actinobacteria strains.</title>
        <authorList>
            <person name="Klenk H.-P."/>
        </authorList>
    </citation>
    <scope>NUCLEOTIDE SEQUENCE [LARGE SCALE GENOMIC DNA]</scope>
    <source>
        <strain evidence="1 2">DSM 45157</strain>
    </source>
</reference>
<sequence>MSVQLLTPEGMFQPVPYHHVAIGTGTRQVHVAGQIARDADAALIATGDLTGQVEQVLRNAGRGLAGAGATFSDVVRLRFFLTGWGPDRGEKVGAFMAGIENVTDELGLPQPLPPVSAIGVDYLFEPDVLVEVEAYAVLD</sequence>
<dbReference type="PANTHER" id="PTHR43857:SF1">
    <property type="entry name" value="YJGH FAMILY PROTEIN"/>
    <property type="match status" value="1"/>
</dbReference>
<dbReference type="Proteomes" id="UP000598217">
    <property type="component" value="Unassembled WGS sequence"/>
</dbReference>
<dbReference type="CDD" id="cd00448">
    <property type="entry name" value="YjgF_YER057c_UK114_family"/>
    <property type="match status" value="1"/>
</dbReference>
<gene>
    <name evidence="1" type="ORF">H4W79_002576</name>
</gene>
<dbReference type="InterPro" id="IPR035959">
    <property type="entry name" value="RutC-like_sf"/>
</dbReference>
<evidence type="ECO:0000313" key="2">
    <source>
        <dbReference type="Proteomes" id="UP000598217"/>
    </source>
</evidence>
<organism evidence="1 2">
    <name type="scientific">Nocardiopsis terrae</name>
    <dbReference type="NCBI Taxonomy" id="372655"/>
    <lineage>
        <taxon>Bacteria</taxon>
        <taxon>Bacillati</taxon>
        <taxon>Actinomycetota</taxon>
        <taxon>Actinomycetes</taxon>
        <taxon>Streptosporangiales</taxon>
        <taxon>Nocardiopsidaceae</taxon>
        <taxon>Nocardiopsis</taxon>
    </lineage>
</organism>
<dbReference type="Gene3D" id="3.30.1330.40">
    <property type="entry name" value="RutC-like"/>
    <property type="match status" value="1"/>
</dbReference>
<evidence type="ECO:0000313" key="1">
    <source>
        <dbReference type="EMBL" id="MBE1458362.1"/>
    </source>
</evidence>
<comment type="caution">
    <text evidence="1">The sequence shown here is derived from an EMBL/GenBank/DDBJ whole genome shotgun (WGS) entry which is preliminary data.</text>
</comment>
<accession>A0ABR9HH51</accession>
<keyword evidence="2" id="KW-1185">Reference proteome</keyword>
<proteinExistence type="predicted"/>